<dbReference type="PANTHER" id="PTHR10800:SF4">
    <property type="entry name" value="PULMONARY SURFACTANT-ASSOCIATED PROTEIN C"/>
    <property type="match status" value="1"/>
</dbReference>
<accession>A0A674H3R6</accession>
<dbReference type="PROSITE" id="PS50869">
    <property type="entry name" value="BRICHOS"/>
    <property type="match status" value="1"/>
</dbReference>
<dbReference type="SMART" id="SM01039">
    <property type="entry name" value="BRICHOS"/>
    <property type="match status" value="1"/>
</dbReference>
<dbReference type="GeneTree" id="ENSGT00970000194193"/>
<dbReference type="SMART" id="SM00019">
    <property type="entry name" value="SF_P"/>
    <property type="match status" value="1"/>
</dbReference>
<evidence type="ECO:0000256" key="1">
    <source>
        <dbReference type="ARBA" id="ARBA00023157"/>
    </source>
</evidence>
<reference evidence="4" key="2">
    <citation type="submission" date="2025-08" db="UniProtKB">
        <authorList>
            <consortium name="Ensembl"/>
        </authorList>
    </citation>
    <scope>IDENTIFICATION</scope>
</reference>
<dbReference type="PANTHER" id="PTHR10800">
    <property type="entry name" value="PULMONARY SURFACTANT-ASSOCIATED PROTEIN C"/>
    <property type="match status" value="1"/>
</dbReference>
<evidence type="ECO:0000313" key="5">
    <source>
        <dbReference type="Proteomes" id="UP000007754"/>
    </source>
</evidence>
<dbReference type="GO" id="GO:0007585">
    <property type="term" value="P:respiratory gaseous exchange by respiratory system"/>
    <property type="evidence" value="ECO:0007669"/>
    <property type="project" value="InterPro"/>
</dbReference>
<dbReference type="Ensembl" id="ENSTGUT00000027914.1">
    <property type="protein sequence ID" value="ENSTGUP00000030087.1"/>
    <property type="gene ID" value="ENSTGUG00000025641.1"/>
</dbReference>
<dbReference type="InterPro" id="IPR007084">
    <property type="entry name" value="BRICHOS_dom"/>
</dbReference>
<evidence type="ECO:0000313" key="4">
    <source>
        <dbReference type="Ensembl" id="ENSTGUP00000030087.1"/>
    </source>
</evidence>
<dbReference type="Gene3D" id="3.30.390.150">
    <property type="match status" value="1"/>
</dbReference>
<keyword evidence="5" id="KW-1185">Reference proteome</keyword>
<dbReference type="InterPro" id="IPR001729">
    <property type="entry name" value="SP-C"/>
</dbReference>
<dbReference type="Pfam" id="PF04089">
    <property type="entry name" value="BRICHOS"/>
    <property type="match status" value="1"/>
</dbReference>
<keyword evidence="1" id="KW-1015">Disulfide bond</keyword>
<evidence type="ECO:0000259" key="3">
    <source>
        <dbReference type="PROSITE" id="PS50869"/>
    </source>
</evidence>
<keyword evidence="2" id="KW-0812">Transmembrane</keyword>
<proteinExistence type="predicted"/>
<reference evidence="4 5" key="1">
    <citation type="journal article" date="2010" name="Nature">
        <title>The genome of a songbird.</title>
        <authorList>
            <person name="Warren W.C."/>
            <person name="Clayton D.F."/>
            <person name="Ellegren H."/>
            <person name="Arnold A.P."/>
            <person name="Hillier L.W."/>
            <person name="Kunstner A."/>
            <person name="Searle S."/>
            <person name="White S."/>
            <person name="Vilella A.J."/>
            <person name="Fairley S."/>
            <person name="Heger A."/>
            <person name="Kong L."/>
            <person name="Ponting C.P."/>
            <person name="Jarvis E.D."/>
            <person name="Mello C.V."/>
            <person name="Minx P."/>
            <person name="Lovell P."/>
            <person name="Velho T.A."/>
            <person name="Ferris M."/>
            <person name="Balakrishnan C.N."/>
            <person name="Sinha S."/>
            <person name="Blatti C."/>
            <person name="London S.E."/>
            <person name="Li Y."/>
            <person name="Lin Y.C."/>
            <person name="George J."/>
            <person name="Sweedler J."/>
            <person name="Southey B."/>
            <person name="Gunaratne P."/>
            <person name="Watson M."/>
            <person name="Nam K."/>
            <person name="Backstrom N."/>
            <person name="Smeds L."/>
            <person name="Nabholz B."/>
            <person name="Itoh Y."/>
            <person name="Whitney O."/>
            <person name="Pfenning A.R."/>
            <person name="Howard J."/>
            <person name="Volker M."/>
            <person name="Skinner B.M."/>
            <person name="Griffin D.K."/>
            <person name="Ye L."/>
            <person name="McLaren W.M."/>
            <person name="Flicek P."/>
            <person name="Quesada V."/>
            <person name="Velasco G."/>
            <person name="Lopez-Otin C."/>
            <person name="Puente X.S."/>
            <person name="Olender T."/>
            <person name="Lancet D."/>
            <person name="Smit A.F."/>
            <person name="Hubley R."/>
            <person name="Konkel M.K."/>
            <person name="Walker J.A."/>
            <person name="Batzer M.A."/>
            <person name="Gu W."/>
            <person name="Pollock D.D."/>
            <person name="Chen L."/>
            <person name="Cheng Z."/>
            <person name="Eichler E.E."/>
            <person name="Stapley J."/>
            <person name="Slate J."/>
            <person name="Ekblom R."/>
            <person name="Birkhead T."/>
            <person name="Burke T."/>
            <person name="Burt D."/>
            <person name="Scharff C."/>
            <person name="Adam I."/>
            <person name="Richard H."/>
            <person name="Sultan M."/>
            <person name="Soldatov A."/>
            <person name="Lehrach H."/>
            <person name="Edwards S.V."/>
            <person name="Yang S.P."/>
            <person name="Li X."/>
            <person name="Graves T."/>
            <person name="Fulton L."/>
            <person name="Nelson J."/>
            <person name="Chinwalla A."/>
            <person name="Hou S."/>
            <person name="Mardis E.R."/>
            <person name="Wilson R.K."/>
        </authorList>
    </citation>
    <scope>NUCLEOTIDE SEQUENCE [LARGE SCALE GENOMIC DNA]</scope>
</reference>
<keyword evidence="2" id="KW-1133">Transmembrane helix</keyword>
<feature type="domain" description="BRICHOS" evidence="3">
    <location>
        <begin position="161"/>
        <end position="243"/>
    </location>
</feature>
<gene>
    <name evidence="4" type="primary">LOC115498080</name>
</gene>
<protein>
    <submittedName>
        <fullName evidence="4">Pulmonary surfactant-associated protein C-like</fullName>
    </submittedName>
</protein>
<feature type="transmembrane region" description="Helical" evidence="2">
    <location>
        <begin position="111"/>
        <end position="132"/>
    </location>
</feature>
<dbReference type="Proteomes" id="UP000007754">
    <property type="component" value="Chromosome 22"/>
</dbReference>
<keyword evidence="2" id="KW-0472">Membrane</keyword>
<dbReference type="GO" id="GO:0005615">
    <property type="term" value="C:extracellular space"/>
    <property type="evidence" value="ECO:0007669"/>
    <property type="project" value="TreeGrafter"/>
</dbReference>
<dbReference type="InParanoid" id="A0A674H3R6"/>
<dbReference type="OMA" id="GCDSCPS"/>
<name>A0A674H3R6_TAEGU</name>
<evidence type="ECO:0000256" key="2">
    <source>
        <dbReference type="SAM" id="Phobius"/>
    </source>
</evidence>
<reference evidence="4" key="3">
    <citation type="submission" date="2025-09" db="UniProtKB">
        <authorList>
            <consortium name="Ensembl"/>
        </authorList>
    </citation>
    <scope>IDENTIFICATION</scope>
</reference>
<organism evidence="4 5">
    <name type="scientific">Taeniopygia guttata</name>
    <name type="common">Zebra finch</name>
    <name type="synonym">Poephila guttata</name>
    <dbReference type="NCBI Taxonomy" id="59729"/>
    <lineage>
        <taxon>Eukaryota</taxon>
        <taxon>Metazoa</taxon>
        <taxon>Chordata</taxon>
        <taxon>Craniata</taxon>
        <taxon>Vertebrata</taxon>
        <taxon>Euteleostomi</taxon>
        <taxon>Archelosauria</taxon>
        <taxon>Archosauria</taxon>
        <taxon>Dinosauria</taxon>
        <taxon>Saurischia</taxon>
        <taxon>Theropoda</taxon>
        <taxon>Coelurosauria</taxon>
        <taxon>Aves</taxon>
        <taxon>Neognathae</taxon>
        <taxon>Neoaves</taxon>
        <taxon>Telluraves</taxon>
        <taxon>Australaves</taxon>
        <taxon>Passeriformes</taxon>
        <taxon>Passeroidea</taxon>
        <taxon>Estrildidae</taxon>
        <taxon>Estrildinae</taxon>
        <taxon>Taeniopygia</taxon>
    </lineage>
</organism>
<dbReference type="AlphaFoldDB" id="A0A674H3R6"/>
<sequence>MESSMKQVVLEEEDSGNGCCCPGCCLPCATCCGKCCARCSVCCAKCCTKCSWCCAKCCCLPKCCRCPKCPKCPKCPGCGSCSGCLKKSLCFVPRLLCSLPRKLLSCGRLRCLLIVVVLVVLLVLIIAGALLLRLSAEQGLRGELWGGAAWEEDEVTFYLDNGDGNAATVIYDYKNLLVSYRARLHRACFVTRVGKDNIPGLDTAVEIFQRRQAEDKISVPLADRSLLGTTAGILCNLLPVYWA</sequence>